<proteinExistence type="predicted"/>
<dbReference type="VEuPathDB" id="TriTrypDB:Lsey_0388_0050"/>
<feature type="compositionally biased region" description="Pro residues" evidence="1">
    <location>
        <begin position="200"/>
        <end position="210"/>
    </location>
</feature>
<dbReference type="Proteomes" id="UP000038009">
    <property type="component" value="Unassembled WGS sequence"/>
</dbReference>
<feature type="compositionally biased region" description="Polar residues" evidence="1">
    <location>
        <begin position="184"/>
        <end position="199"/>
    </location>
</feature>
<protein>
    <submittedName>
        <fullName evidence="3">Uncharacterized protein</fullName>
    </submittedName>
</protein>
<evidence type="ECO:0000256" key="1">
    <source>
        <dbReference type="SAM" id="MobiDB-lite"/>
    </source>
</evidence>
<evidence type="ECO:0000313" key="3">
    <source>
        <dbReference type="EMBL" id="KPI83361.1"/>
    </source>
</evidence>
<organism evidence="3 4">
    <name type="scientific">Leptomonas seymouri</name>
    <dbReference type="NCBI Taxonomy" id="5684"/>
    <lineage>
        <taxon>Eukaryota</taxon>
        <taxon>Discoba</taxon>
        <taxon>Euglenozoa</taxon>
        <taxon>Kinetoplastea</taxon>
        <taxon>Metakinetoplastina</taxon>
        <taxon>Trypanosomatida</taxon>
        <taxon>Trypanosomatidae</taxon>
        <taxon>Leishmaniinae</taxon>
        <taxon>Leptomonas</taxon>
    </lineage>
</organism>
<accession>A0A0N1HTR7</accession>
<gene>
    <name evidence="3" type="ORF">ABL78_7609</name>
</gene>
<keyword evidence="2" id="KW-1133">Transmembrane helix</keyword>
<name>A0A0N1HTR7_LEPSE</name>
<dbReference type="EMBL" id="LJSK01000388">
    <property type="protein sequence ID" value="KPI83361.1"/>
    <property type="molecule type" value="Genomic_DNA"/>
</dbReference>
<evidence type="ECO:0000256" key="2">
    <source>
        <dbReference type="SAM" id="Phobius"/>
    </source>
</evidence>
<sequence>MNNYYTFVLLSILVVVICISCAVGLRARRRRIAAAAHAQQRYTGFSSQADANNGNSAAYAQGAGQDGNYANIYYQQQQSHPGGMVTGPGTGLYYPASVPPYNTSSQPGAPPVSATVLYAASPGSPEPNINFGSYFPEAQVVSGGAGGANTAHNGGGGNNTGALGPPSPAEASPYGEADYVPRLSPQQVSHTQRRSSSADPTPPGVAPIPLPQYAAPSPQAGSDDKLVDYVRKGKELD</sequence>
<keyword evidence="4" id="KW-1185">Reference proteome</keyword>
<comment type="caution">
    <text evidence="3">The sequence shown here is derived from an EMBL/GenBank/DDBJ whole genome shotgun (WGS) entry which is preliminary data.</text>
</comment>
<dbReference type="OMA" id="VICISCA"/>
<feature type="transmembrane region" description="Helical" evidence="2">
    <location>
        <begin position="6"/>
        <end position="25"/>
    </location>
</feature>
<keyword evidence="2" id="KW-0472">Membrane</keyword>
<reference evidence="3 4" key="1">
    <citation type="journal article" date="2015" name="PLoS Pathog.">
        <title>Leptomonas seymouri: Adaptations to the Dixenous Life Cycle Analyzed by Genome Sequencing, Transcriptome Profiling and Co-infection with Leishmania donovani.</title>
        <authorList>
            <person name="Kraeva N."/>
            <person name="Butenko A."/>
            <person name="Hlavacova J."/>
            <person name="Kostygov A."/>
            <person name="Myskova J."/>
            <person name="Grybchuk D."/>
            <person name="Lestinova T."/>
            <person name="Votypka J."/>
            <person name="Volf P."/>
            <person name="Opperdoes F."/>
            <person name="Flegontov P."/>
            <person name="Lukes J."/>
            <person name="Yurchenko V."/>
        </authorList>
    </citation>
    <scope>NUCLEOTIDE SEQUENCE [LARGE SCALE GENOMIC DNA]</scope>
    <source>
        <strain evidence="3 4">ATCC 30220</strain>
    </source>
</reference>
<feature type="compositionally biased region" description="Gly residues" evidence="1">
    <location>
        <begin position="145"/>
        <end position="159"/>
    </location>
</feature>
<feature type="compositionally biased region" description="Basic and acidic residues" evidence="1">
    <location>
        <begin position="222"/>
        <end position="237"/>
    </location>
</feature>
<feature type="region of interest" description="Disordered" evidence="1">
    <location>
        <begin position="145"/>
        <end position="237"/>
    </location>
</feature>
<dbReference type="AlphaFoldDB" id="A0A0N1HTR7"/>
<keyword evidence="2" id="KW-0812">Transmembrane</keyword>
<evidence type="ECO:0000313" key="4">
    <source>
        <dbReference type="Proteomes" id="UP000038009"/>
    </source>
</evidence>